<organism evidence="1 2">
    <name type="scientific">Ixodes persulcatus</name>
    <name type="common">Taiga tick</name>
    <dbReference type="NCBI Taxonomy" id="34615"/>
    <lineage>
        <taxon>Eukaryota</taxon>
        <taxon>Metazoa</taxon>
        <taxon>Ecdysozoa</taxon>
        <taxon>Arthropoda</taxon>
        <taxon>Chelicerata</taxon>
        <taxon>Arachnida</taxon>
        <taxon>Acari</taxon>
        <taxon>Parasitiformes</taxon>
        <taxon>Ixodida</taxon>
        <taxon>Ixodoidea</taxon>
        <taxon>Ixodidae</taxon>
        <taxon>Ixodinae</taxon>
        <taxon>Ixodes</taxon>
    </lineage>
</organism>
<dbReference type="Proteomes" id="UP000805193">
    <property type="component" value="Unassembled WGS sequence"/>
</dbReference>
<dbReference type="EMBL" id="JABSTQ010010942">
    <property type="protein sequence ID" value="KAG0416565.1"/>
    <property type="molecule type" value="Genomic_DNA"/>
</dbReference>
<comment type="caution">
    <text evidence="1">The sequence shown here is derived from an EMBL/GenBank/DDBJ whole genome shotgun (WGS) entry which is preliminary data.</text>
</comment>
<reference evidence="1 2" key="1">
    <citation type="journal article" date="2020" name="Cell">
        <title>Large-Scale Comparative Analyses of Tick Genomes Elucidate Their Genetic Diversity and Vector Capacities.</title>
        <authorList>
            <consortium name="Tick Genome and Microbiome Consortium (TIGMIC)"/>
            <person name="Jia N."/>
            <person name="Wang J."/>
            <person name="Shi W."/>
            <person name="Du L."/>
            <person name="Sun Y."/>
            <person name="Zhan W."/>
            <person name="Jiang J.F."/>
            <person name="Wang Q."/>
            <person name="Zhang B."/>
            <person name="Ji P."/>
            <person name="Bell-Sakyi L."/>
            <person name="Cui X.M."/>
            <person name="Yuan T.T."/>
            <person name="Jiang B.G."/>
            <person name="Yang W.F."/>
            <person name="Lam T.T."/>
            <person name="Chang Q.C."/>
            <person name="Ding S.J."/>
            <person name="Wang X.J."/>
            <person name="Zhu J.G."/>
            <person name="Ruan X.D."/>
            <person name="Zhao L."/>
            <person name="Wei J.T."/>
            <person name="Ye R.Z."/>
            <person name="Que T.C."/>
            <person name="Du C.H."/>
            <person name="Zhou Y.H."/>
            <person name="Cheng J.X."/>
            <person name="Dai P.F."/>
            <person name="Guo W.B."/>
            <person name="Han X.H."/>
            <person name="Huang E.J."/>
            <person name="Li L.F."/>
            <person name="Wei W."/>
            <person name="Gao Y.C."/>
            <person name="Liu J.Z."/>
            <person name="Shao H.Z."/>
            <person name="Wang X."/>
            <person name="Wang C.C."/>
            <person name="Yang T.C."/>
            <person name="Huo Q.B."/>
            <person name="Li W."/>
            <person name="Chen H.Y."/>
            <person name="Chen S.E."/>
            <person name="Zhou L.G."/>
            <person name="Ni X.B."/>
            <person name="Tian J.H."/>
            <person name="Sheng Y."/>
            <person name="Liu T."/>
            <person name="Pan Y.S."/>
            <person name="Xia L.Y."/>
            <person name="Li J."/>
            <person name="Zhao F."/>
            <person name="Cao W.C."/>
        </authorList>
    </citation>
    <scope>NUCLEOTIDE SEQUENCE [LARGE SCALE GENOMIC DNA]</scope>
    <source>
        <strain evidence="1">Iper-2018</strain>
    </source>
</reference>
<gene>
    <name evidence="1" type="ORF">HPB47_006326</name>
</gene>
<sequence length="575" mass="63968">MNPGAVSERTPGDDSSKILRQPYNCELLMTAQPDTGGSDHVPIRLTHPRAPPKNLKVCKVTNWDLFRQYLSSAIVGSNYDDLTTCIAECLRLSTRSVTVQLQAPLLTLSGLTYEQPDGRHNEGRLTPTPHGTRLATTELTLNSGDTPRHFSGGNGARTAHRMVVQVEASALGRSLEPSPVRRFHDTLLQDLKYARDFNVAVNCYVSLDSLEAPPGVHPNVHYFKCTKGSSCPGCSIHCHYWLLQGHKSETSILFTAENVATIVAAEEWPLSLRLERALRNIAQIHETLPIPQRKANVPAFVARSIALERIDEVYKGWIHVYSDASINLTKRTATAHRFIREILTERHPHPGVATGRPPPVVPRKLPKAETSLLHRLRAGFPYTAMRLHMMRRKADPNCPTCGDPEDTEHALLKGTVVQAISPTLKVWQSFTMEALPAKMAPTGRSKTQARQKEVLKIRLPDWGETKETARGCRGRTHLARTAGAGETTRVVETTQTCKSSRGAPQSFLANHQTIRGRQLKKRKRVDYRLRMRCNVCRGMSRNARTANPVDSDRTGALGHKPMKVCRHTEGVINTT</sequence>
<proteinExistence type="predicted"/>
<evidence type="ECO:0000313" key="1">
    <source>
        <dbReference type="EMBL" id="KAG0416565.1"/>
    </source>
</evidence>
<name>A0AC60PAS8_IXOPE</name>
<keyword evidence="2" id="KW-1185">Reference proteome</keyword>
<evidence type="ECO:0000313" key="2">
    <source>
        <dbReference type="Proteomes" id="UP000805193"/>
    </source>
</evidence>
<accession>A0AC60PAS8</accession>
<protein>
    <submittedName>
        <fullName evidence="1">Uncharacterized protein</fullName>
    </submittedName>
</protein>